<proteinExistence type="predicted"/>
<keyword evidence="2" id="KW-1185">Reference proteome</keyword>
<dbReference type="Proteomes" id="UP000075901">
    <property type="component" value="Unassembled WGS sequence"/>
</dbReference>
<protein>
    <submittedName>
        <fullName evidence="1">Uncharacterized protein</fullName>
    </submittedName>
</protein>
<accession>A0A182SFG5</accession>
<evidence type="ECO:0000313" key="1">
    <source>
        <dbReference type="EnsemblMetazoa" id="AMAM005742-PA"/>
    </source>
</evidence>
<sequence length="101" mass="11334">MVGRLLQRRQFDGEDVLGLKVRGGQVLPSDTRAALIELESAHIRPGNYARVCGTIHARLHEGDSWCRKRSADGHTDREVSYCLLLEASDNEKLAMLPVFFL</sequence>
<reference evidence="2" key="1">
    <citation type="submission" date="2013-09" db="EMBL/GenBank/DDBJ databases">
        <title>The Genome Sequence of Anopheles maculatus species B.</title>
        <authorList>
            <consortium name="The Broad Institute Genomics Platform"/>
            <person name="Neafsey D.E."/>
            <person name="Besansky N."/>
            <person name="Howell P."/>
            <person name="Walton C."/>
            <person name="Young S.K."/>
            <person name="Zeng Q."/>
            <person name="Gargeya S."/>
            <person name="Fitzgerald M."/>
            <person name="Haas B."/>
            <person name="Abouelleil A."/>
            <person name="Allen A.W."/>
            <person name="Alvarado L."/>
            <person name="Arachchi H.M."/>
            <person name="Berlin A.M."/>
            <person name="Chapman S.B."/>
            <person name="Gainer-Dewar J."/>
            <person name="Goldberg J."/>
            <person name="Griggs A."/>
            <person name="Gujja S."/>
            <person name="Hansen M."/>
            <person name="Howarth C."/>
            <person name="Imamovic A."/>
            <person name="Ireland A."/>
            <person name="Larimer J."/>
            <person name="McCowan C."/>
            <person name="Murphy C."/>
            <person name="Pearson M."/>
            <person name="Poon T.W."/>
            <person name="Priest M."/>
            <person name="Roberts A."/>
            <person name="Saif S."/>
            <person name="Shea T."/>
            <person name="Sisk P."/>
            <person name="Sykes S."/>
            <person name="Wortman J."/>
            <person name="Nusbaum C."/>
            <person name="Birren B."/>
        </authorList>
    </citation>
    <scope>NUCLEOTIDE SEQUENCE [LARGE SCALE GENOMIC DNA]</scope>
    <source>
        <strain evidence="2">maculatus3</strain>
    </source>
</reference>
<dbReference type="VEuPathDB" id="VectorBase:AMAM005742"/>
<dbReference type="AlphaFoldDB" id="A0A182SFG5"/>
<name>A0A182SFG5_9DIPT</name>
<dbReference type="EnsemblMetazoa" id="AMAM005742-RA">
    <property type="protein sequence ID" value="AMAM005742-PA"/>
    <property type="gene ID" value="AMAM005742"/>
</dbReference>
<reference evidence="1" key="2">
    <citation type="submission" date="2020-05" db="UniProtKB">
        <authorList>
            <consortium name="EnsemblMetazoa"/>
        </authorList>
    </citation>
    <scope>IDENTIFICATION</scope>
    <source>
        <strain evidence="1">maculatus3</strain>
    </source>
</reference>
<evidence type="ECO:0000313" key="2">
    <source>
        <dbReference type="Proteomes" id="UP000075901"/>
    </source>
</evidence>
<organism evidence="1 2">
    <name type="scientific">Anopheles maculatus</name>
    <dbReference type="NCBI Taxonomy" id="74869"/>
    <lineage>
        <taxon>Eukaryota</taxon>
        <taxon>Metazoa</taxon>
        <taxon>Ecdysozoa</taxon>
        <taxon>Arthropoda</taxon>
        <taxon>Hexapoda</taxon>
        <taxon>Insecta</taxon>
        <taxon>Pterygota</taxon>
        <taxon>Neoptera</taxon>
        <taxon>Endopterygota</taxon>
        <taxon>Diptera</taxon>
        <taxon>Nematocera</taxon>
        <taxon>Culicoidea</taxon>
        <taxon>Culicidae</taxon>
        <taxon>Anophelinae</taxon>
        <taxon>Anopheles</taxon>
        <taxon>Anopheles maculatus group</taxon>
    </lineage>
</organism>